<gene>
    <name evidence="2" type="ORF">SLNSH_21295</name>
</gene>
<proteinExistence type="predicted"/>
<sequence length="128" mass="13911">MTLNRIVTAALFGVAAAGLFAAPSAKAQTTTIIEDQTGAVDGGYDLPPEQETIIRRRIIQERLPPVELQGGTVRVGSIVPEDVELRPMTSFGSGRMARFAYFISPDEKIVVVEPRSRQVVRIMDADTP</sequence>
<evidence type="ECO:0008006" key="4">
    <source>
        <dbReference type="Google" id="ProtNLM"/>
    </source>
</evidence>
<feature type="chain" id="PRO_5015743230" description="DUF1236 domain-containing protein" evidence="1">
    <location>
        <begin position="28"/>
        <end position="128"/>
    </location>
</feature>
<evidence type="ECO:0000313" key="2">
    <source>
        <dbReference type="EMBL" id="PSC02927.1"/>
    </source>
</evidence>
<organism evidence="2 3">
    <name type="scientific">Alsobacter soli</name>
    <dbReference type="NCBI Taxonomy" id="2109933"/>
    <lineage>
        <taxon>Bacteria</taxon>
        <taxon>Pseudomonadati</taxon>
        <taxon>Pseudomonadota</taxon>
        <taxon>Alphaproteobacteria</taxon>
        <taxon>Hyphomicrobiales</taxon>
        <taxon>Alsobacteraceae</taxon>
        <taxon>Alsobacter</taxon>
    </lineage>
</organism>
<protein>
    <recommendedName>
        <fullName evidence="4">DUF1236 domain-containing protein</fullName>
    </recommendedName>
</protein>
<dbReference type="RefSeq" id="WP_106339755.1">
    <property type="nucleotide sequence ID" value="NZ_PVZS01000034.1"/>
</dbReference>
<dbReference type="Pfam" id="PF06823">
    <property type="entry name" value="DUF1236"/>
    <property type="match status" value="1"/>
</dbReference>
<dbReference type="InterPro" id="IPR009642">
    <property type="entry name" value="DUF1236"/>
</dbReference>
<keyword evidence="1" id="KW-0732">Signal</keyword>
<keyword evidence="3" id="KW-1185">Reference proteome</keyword>
<reference evidence="3" key="1">
    <citation type="submission" date="2018-03" db="EMBL/GenBank/DDBJ databases">
        <authorList>
            <person name="Sun L."/>
            <person name="Liu H."/>
            <person name="Chen W."/>
            <person name="Huang K."/>
            <person name="Liu W."/>
            <person name="Gao X."/>
        </authorList>
    </citation>
    <scope>NUCLEOTIDE SEQUENCE [LARGE SCALE GENOMIC DNA]</scope>
    <source>
        <strain evidence="3">SH9</strain>
    </source>
</reference>
<comment type="caution">
    <text evidence="2">The sequence shown here is derived from an EMBL/GenBank/DDBJ whole genome shotgun (WGS) entry which is preliminary data.</text>
</comment>
<name>A0A2T1HMR4_9HYPH</name>
<dbReference type="AlphaFoldDB" id="A0A2T1HMR4"/>
<evidence type="ECO:0000256" key="1">
    <source>
        <dbReference type="SAM" id="SignalP"/>
    </source>
</evidence>
<dbReference type="Proteomes" id="UP000239772">
    <property type="component" value="Unassembled WGS sequence"/>
</dbReference>
<feature type="signal peptide" evidence="1">
    <location>
        <begin position="1"/>
        <end position="27"/>
    </location>
</feature>
<dbReference type="EMBL" id="PVZS01000034">
    <property type="protein sequence ID" value="PSC02927.1"/>
    <property type="molecule type" value="Genomic_DNA"/>
</dbReference>
<accession>A0A2T1HMR4</accession>
<evidence type="ECO:0000313" key="3">
    <source>
        <dbReference type="Proteomes" id="UP000239772"/>
    </source>
</evidence>